<organism evidence="1 2">
    <name type="scientific">Salicibibacter cibi</name>
    <dbReference type="NCBI Taxonomy" id="2743001"/>
    <lineage>
        <taxon>Bacteria</taxon>
        <taxon>Bacillati</taxon>
        <taxon>Bacillota</taxon>
        <taxon>Bacilli</taxon>
        <taxon>Bacillales</taxon>
        <taxon>Bacillaceae</taxon>
        <taxon>Salicibibacter</taxon>
    </lineage>
</organism>
<dbReference type="AlphaFoldDB" id="A0A7T6ZCW5"/>
<dbReference type="KEGG" id="scib:HUG20_14740"/>
<gene>
    <name evidence="1" type="ORF">HUG20_14740</name>
</gene>
<accession>A0A7T6ZCW5</accession>
<evidence type="ECO:0000313" key="2">
    <source>
        <dbReference type="Proteomes" id="UP000595349"/>
    </source>
</evidence>
<keyword evidence="2" id="KW-1185">Reference proteome</keyword>
<protein>
    <submittedName>
        <fullName evidence="1">Uncharacterized protein</fullName>
    </submittedName>
</protein>
<name>A0A7T6ZCW5_9BACI</name>
<reference evidence="1 2" key="1">
    <citation type="submission" date="2020-06" db="EMBL/GenBank/DDBJ databases">
        <title>Genomic analysis of Salicibibacter sp. NKC21-4.</title>
        <authorList>
            <person name="Oh Y.J."/>
        </authorList>
    </citation>
    <scope>NUCLEOTIDE SEQUENCE [LARGE SCALE GENOMIC DNA]</scope>
    <source>
        <strain evidence="1 2">NKC21-4</strain>
    </source>
</reference>
<dbReference type="EMBL" id="CP054706">
    <property type="protein sequence ID" value="QQK81027.1"/>
    <property type="molecule type" value="Genomic_DNA"/>
</dbReference>
<dbReference type="Proteomes" id="UP000595349">
    <property type="component" value="Chromosome"/>
</dbReference>
<proteinExistence type="predicted"/>
<dbReference type="RefSeq" id="WP_200085455.1">
    <property type="nucleotide sequence ID" value="NZ_CP054706.1"/>
</dbReference>
<sequence>MKQKRQSAVVTYTLQALLQKNKTEPELQKHPQILALLSHHMIGMERGLAALKLLKASGTTIYISMEDSVLKQYSREDIHALTGIDAFVPYYGLDALKERFSSFFIPVLSFSLISDILAFNESRAFAHIILWSLLKGKTVTALDIGSNPYHSMWAQNGLNHGTPFLKNEMNNQMHKLQSYGIQLFSDEQDVNQFFHSRSRRKTIISAEIIKQMILQSDDKVFIDSSTVITPLARDLAYENNIQIREE</sequence>
<evidence type="ECO:0000313" key="1">
    <source>
        <dbReference type="EMBL" id="QQK81027.1"/>
    </source>
</evidence>